<dbReference type="STRING" id="418985.A0A1V9XUW5"/>
<keyword evidence="2 9" id="KW-0853">WD repeat</keyword>
<dbReference type="PROSITE" id="PS50294">
    <property type="entry name" value="WD_REPEATS_REGION"/>
    <property type="match status" value="1"/>
</dbReference>
<keyword evidence="6" id="KW-0496">Mitochondrion</keyword>
<feature type="repeat" description="WD" evidence="9">
    <location>
        <begin position="363"/>
        <end position="403"/>
    </location>
</feature>
<dbReference type="OrthoDB" id="3176171at2759"/>
<organism evidence="11 12">
    <name type="scientific">Tropilaelaps mercedesae</name>
    <dbReference type="NCBI Taxonomy" id="418985"/>
    <lineage>
        <taxon>Eukaryota</taxon>
        <taxon>Metazoa</taxon>
        <taxon>Ecdysozoa</taxon>
        <taxon>Arthropoda</taxon>
        <taxon>Chelicerata</taxon>
        <taxon>Arachnida</taxon>
        <taxon>Acari</taxon>
        <taxon>Parasitiformes</taxon>
        <taxon>Mesostigmata</taxon>
        <taxon>Gamasina</taxon>
        <taxon>Dermanyssoidea</taxon>
        <taxon>Laelapidae</taxon>
        <taxon>Tropilaelaps</taxon>
    </lineage>
</organism>
<protein>
    <submittedName>
        <fullName evidence="11">Kinesin protein KIF21B</fullName>
    </submittedName>
</protein>
<feature type="repeat" description="WD" evidence="9">
    <location>
        <begin position="323"/>
        <end position="362"/>
    </location>
</feature>
<keyword evidence="4" id="KW-1000">Mitochondrion outer membrane</keyword>
<dbReference type="InParanoid" id="A0A1V9XUW5"/>
<evidence type="ECO:0000256" key="8">
    <source>
        <dbReference type="ARBA" id="ARBA00038415"/>
    </source>
</evidence>
<dbReference type="CDD" id="cd00200">
    <property type="entry name" value="WD40"/>
    <property type="match status" value="1"/>
</dbReference>
<dbReference type="PANTHER" id="PTHR19855:SF28">
    <property type="entry name" value="CCR4-ASSOCIATED FACTOR 4"/>
    <property type="match status" value="1"/>
</dbReference>
<reference evidence="11 12" key="1">
    <citation type="journal article" date="2017" name="Gigascience">
        <title>Draft genome of the honey bee ectoparasitic mite, Tropilaelaps mercedesae, is shaped by the parasitic life history.</title>
        <authorList>
            <person name="Dong X."/>
            <person name="Armstrong S.D."/>
            <person name="Xia D."/>
            <person name="Makepeace B.L."/>
            <person name="Darby A.C."/>
            <person name="Kadowaki T."/>
        </authorList>
    </citation>
    <scope>NUCLEOTIDE SEQUENCE [LARGE SCALE GENOMIC DNA]</scope>
    <source>
        <strain evidence="11">Wuxi-XJTLU</strain>
    </source>
</reference>
<dbReference type="PANTHER" id="PTHR19855">
    <property type="entry name" value="WD40 REPEAT PROTEIN 12, 37"/>
    <property type="match status" value="1"/>
</dbReference>
<dbReference type="Proteomes" id="UP000192247">
    <property type="component" value="Unassembled WGS sequence"/>
</dbReference>
<name>A0A1V9XUW5_9ACAR</name>
<keyword evidence="5" id="KW-0175">Coiled coil</keyword>
<feature type="region of interest" description="Disordered" evidence="10">
    <location>
        <begin position="132"/>
        <end position="208"/>
    </location>
</feature>
<evidence type="ECO:0000256" key="9">
    <source>
        <dbReference type="PROSITE-ProRule" id="PRU00221"/>
    </source>
</evidence>
<dbReference type="InterPro" id="IPR011047">
    <property type="entry name" value="Quinoprotein_ADH-like_sf"/>
</dbReference>
<dbReference type="GO" id="GO:0005741">
    <property type="term" value="C:mitochondrial outer membrane"/>
    <property type="evidence" value="ECO:0007669"/>
    <property type="project" value="UniProtKB-SubCell"/>
</dbReference>
<dbReference type="EMBL" id="MNPL01003729">
    <property type="protein sequence ID" value="OQR77297.1"/>
    <property type="molecule type" value="Genomic_DNA"/>
</dbReference>
<evidence type="ECO:0000256" key="4">
    <source>
        <dbReference type="ARBA" id="ARBA00022787"/>
    </source>
</evidence>
<dbReference type="SUPFAM" id="SSF50998">
    <property type="entry name" value="Quinoprotein alcohol dehydrogenase-like"/>
    <property type="match status" value="1"/>
</dbReference>
<dbReference type="PROSITE" id="PS00678">
    <property type="entry name" value="WD_REPEATS_1"/>
    <property type="match status" value="1"/>
</dbReference>
<dbReference type="InterPro" id="IPR019775">
    <property type="entry name" value="WD40_repeat_CS"/>
</dbReference>
<dbReference type="AlphaFoldDB" id="A0A1V9XUW5"/>
<comment type="subcellular location">
    <subcellularLocation>
        <location evidence="1">Mitochondrion outer membrane</location>
        <topology evidence="1">Peripheral membrane protein</topology>
        <orientation evidence="1">Cytoplasmic side</orientation>
    </subcellularLocation>
</comment>
<proteinExistence type="inferred from homology"/>
<dbReference type="InterPro" id="IPR001680">
    <property type="entry name" value="WD40_rpt"/>
</dbReference>
<feature type="region of interest" description="Disordered" evidence="10">
    <location>
        <begin position="63"/>
        <end position="94"/>
    </location>
</feature>
<comment type="caution">
    <text evidence="11">The sequence shown here is derived from an EMBL/GenBank/DDBJ whole genome shotgun (WGS) entry which is preliminary data.</text>
</comment>
<keyword evidence="3" id="KW-0677">Repeat</keyword>
<evidence type="ECO:0000256" key="5">
    <source>
        <dbReference type="ARBA" id="ARBA00023054"/>
    </source>
</evidence>
<evidence type="ECO:0000256" key="6">
    <source>
        <dbReference type="ARBA" id="ARBA00023128"/>
    </source>
</evidence>
<keyword evidence="12" id="KW-1185">Reference proteome</keyword>
<feature type="region of interest" description="Disordered" evidence="10">
    <location>
        <begin position="225"/>
        <end position="269"/>
    </location>
</feature>
<evidence type="ECO:0000313" key="12">
    <source>
        <dbReference type="Proteomes" id="UP000192247"/>
    </source>
</evidence>
<evidence type="ECO:0000256" key="2">
    <source>
        <dbReference type="ARBA" id="ARBA00022574"/>
    </source>
</evidence>
<dbReference type="Pfam" id="PF00400">
    <property type="entry name" value="WD40"/>
    <property type="match status" value="4"/>
</dbReference>
<evidence type="ECO:0000256" key="3">
    <source>
        <dbReference type="ARBA" id="ARBA00022737"/>
    </source>
</evidence>
<evidence type="ECO:0000256" key="10">
    <source>
        <dbReference type="SAM" id="MobiDB-lite"/>
    </source>
</evidence>
<accession>A0A1V9XUW5</accession>
<evidence type="ECO:0000256" key="1">
    <source>
        <dbReference type="ARBA" id="ARBA00004570"/>
    </source>
</evidence>
<feature type="compositionally biased region" description="Low complexity" evidence="10">
    <location>
        <begin position="74"/>
        <end position="91"/>
    </location>
</feature>
<dbReference type="Gene3D" id="2.130.10.10">
    <property type="entry name" value="YVTN repeat-like/Quinoprotein amine dehydrogenase"/>
    <property type="match status" value="2"/>
</dbReference>
<gene>
    <name evidence="11" type="ORF">BIW11_07196</name>
</gene>
<evidence type="ECO:0000313" key="11">
    <source>
        <dbReference type="EMBL" id="OQR77297.1"/>
    </source>
</evidence>
<dbReference type="SMART" id="SM00320">
    <property type="entry name" value="WD40"/>
    <property type="match status" value="7"/>
</dbReference>
<dbReference type="InterPro" id="IPR015943">
    <property type="entry name" value="WD40/YVTN_repeat-like_dom_sf"/>
</dbReference>
<sequence length="719" mass="76754">MGLRETQLQAWIRSDISSATYIVPGERSRTLKARRRTPTCADLLFNGGGETGNAMPRSDSIPLMDETEPLSSYNPNGPNHTATNPTPTTTTSQSHIPRYNMAVPHGPPSSGAPHKDIMSRSFTSYRDVLMTRGGHQTGVGGPSGFSRLERHHPLLDPTPSGLPRKRDPLPAYATPLTQRRRFSHTLASSGSAGSPVHNNNGHGHHAGGLLGSLGSARIHPIGPSDLNCGSRIHQHPLPPHVSDSMGLGGSSAPAGGSAGDQTPPASPSVTRKMFRSTDANVFTRLAGGQTSTPPMKERGVISMFTGRAGGKSSSSPLICTHTAEGHNKAVLSLAVTNDVLFSASKDRTVKVWDLRTGQEIQTVRGHPDNVTVVRYSEYSRLAFSVSTAYVRVWDLRESSAKCVKTLCSSGSTMSSLPSSERDSRVPAGEQRINAVEMNHFGSVLFAASGSTVKTWDLRRFTTIGKLVGGHTAPVMCLAVDDIALDTNYVATGSKDHYVKVFETAERPSGVVQPKMNLEPPHYDGISSLAMCNDFLYSGSRDMCLKKWDLTNGCLIQSINQAHKDWITAMATLPASAGLGTQQAQLLTTCRGGLLKVWNTDTMQNMGELKAHTTPINAIASNGDCVFTASNGCDIKIWQRARAGLPSEVDAGGLVSSGVADWTTSSNSLAGVHSLTASFTALKVQVGRPGDTTVRIWQAKMGQDLSSPDCNGGHQQDRYL</sequence>
<keyword evidence="7" id="KW-0472">Membrane</keyword>
<comment type="similarity">
    <text evidence="8">Belongs to the WD repeat MDV1/CAF4 family.</text>
</comment>
<evidence type="ECO:0000256" key="7">
    <source>
        <dbReference type="ARBA" id="ARBA00023136"/>
    </source>
</evidence>
<dbReference type="PROSITE" id="PS50082">
    <property type="entry name" value="WD_REPEATS_2"/>
    <property type="match status" value="2"/>
</dbReference>